<name>H0UMH1_9BACT</name>
<evidence type="ECO:0000256" key="1">
    <source>
        <dbReference type="ARBA" id="ARBA00022755"/>
    </source>
</evidence>
<accession>H0UMH1</accession>
<comment type="pathway">
    <text evidence="3 4">Purine metabolism; IMP biosynthesis via de novo pathway; 5-amino-1-(5-phospho-D-ribosyl)imidazole-4-carboxylate from 5-amino-1-(5-phospho-D-ribosyl)imidazole (N5-CAIR route): step 2/2.</text>
</comment>
<organism evidence="8 9">
    <name type="scientific">Jonquetella anthropi DSM 22815</name>
    <dbReference type="NCBI Taxonomy" id="885272"/>
    <lineage>
        <taxon>Bacteria</taxon>
        <taxon>Thermotogati</taxon>
        <taxon>Synergistota</taxon>
        <taxon>Synergistia</taxon>
        <taxon>Synergistales</taxon>
        <taxon>Dethiosulfovibrionaceae</taxon>
        <taxon>Jonquetella</taxon>
    </lineage>
</organism>
<evidence type="ECO:0000256" key="3">
    <source>
        <dbReference type="HAMAP-Rule" id="MF_01929"/>
    </source>
</evidence>
<dbReference type="STRING" id="885272.JonanDRAFT_1310"/>
<dbReference type="eggNOG" id="COG0041">
    <property type="taxonomic scope" value="Bacteria"/>
</dbReference>
<dbReference type="PIRSF" id="PIRSF001338">
    <property type="entry name" value="AIR_carboxylase"/>
    <property type="match status" value="1"/>
</dbReference>
<dbReference type="Gene3D" id="3.40.50.1970">
    <property type="match status" value="1"/>
</dbReference>
<dbReference type="RefSeq" id="WP_008521759.1">
    <property type="nucleotide sequence ID" value="NZ_CM001376.1"/>
</dbReference>
<comment type="catalytic activity">
    <reaction evidence="3 4">
        <text>5-carboxyamino-1-(5-phospho-D-ribosyl)imidazole + H(+) = 5-amino-1-(5-phospho-D-ribosyl)imidazole-4-carboxylate</text>
        <dbReference type="Rhea" id="RHEA:13193"/>
        <dbReference type="ChEBI" id="CHEBI:15378"/>
        <dbReference type="ChEBI" id="CHEBI:58730"/>
        <dbReference type="ChEBI" id="CHEBI:77657"/>
        <dbReference type="EC" id="5.4.99.18"/>
    </reaction>
</comment>
<dbReference type="PANTHER" id="PTHR23046:SF2">
    <property type="entry name" value="PHOSPHORIBOSYLAMINOIMIDAZOLE CARBOXYLASE"/>
    <property type="match status" value="1"/>
</dbReference>
<dbReference type="InterPro" id="IPR033747">
    <property type="entry name" value="PurE_ClassI"/>
</dbReference>
<feature type="domain" description="PurE" evidence="7">
    <location>
        <begin position="3"/>
        <end position="152"/>
    </location>
</feature>
<gene>
    <name evidence="3" type="primary">purE</name>
    <name evidence="8" type="ORF">JonanDRAFT_1310</name>
</gene>
<protein>
    <recommendedName>
        <fullName evidence="3 4">N5-carboxyaminoimidazole ribonucleotide mutase</fullName>
        <shortName evidence="3 4">N5-CAIR mutase</shortName>
        <ecNumber evidence="3 4">5.4.99.18</ecNumber>
    </recommendedName>
    <alternativeName>
        <fullName evidence="3">5-(carboxyamino)imidazole ribonucleotide mutase</fullName>
    </alternativeName>
</protein>
<evidence type="ECO:0000256" key="2">
    <source>
        <dbReference type="ARBA" id="ARBA00023235"/>
    </source>
</evidence>
<evidence type="ECO:0000256" key="6">
    <source>
        <dbReference type="SAM" id="MobiDB-lite"/>
    </source>
</evidence>
<feature type="region of interest" description="Disordered" evidence="6">
    <location>
        <begin position="151"/>
        <end position="172"/>
    </location>
</feature>
<dbReference type="OrthoDB" id="9791908at2"/>
<reference evidence="8 9" key="1">
    <citation type="submission" date="2011-11" db="EMBL/GenBank/DDBJ databases">
        <title>The Noncontiguous Finished genome of Jonquetella anthropi DSM 22815.</title>
        <authorList>
            <consortium name="US DOE Joint Genome Institute (JGI-PGF)"/>
            <person name="Lucas S."/>
            <person name="Copeland A."/>
            <person name="Lapidus A."/>
            <person name="Glavina del Rio T."/>
            <person name="Dalin E."/>
            <person name="Tice H."/>
            <person name="Bruce D."/>
            <person name="Goodwin L."/>
            <person name="Pitluck S."/>
            <person name="Peters L."/>
            <person name="Mikhailova N."/>
            <person name="Held B."/>
            <person name="Kyrpides N."/>
            <person name="Mavromatis K."/>
            <person name="Ivanova N."/>
            <person name="Markowitz V."/>
            <person name="Cheng J.-F."/>
            <person name="Hugenholtz P."/>
            <person name="Woyke T."/>
            <person name="Wu D."/>
            <person name="Gronow S."/>
            <person name="Wellnitz S."/>
            <person name="Brambilla E."/>
            <person name="Klenk H.-P."/>
            <person name="Eisen J.A."/>
        </authorList>
    </citation>
    <scope>NUCLEOTIDE SEQUENCE [LARGE SCALE GENOMIC DNA]</scope>
    <source>
        <strain evidence="8 9">DSM 22815</strain>
    </source>
</reference>
<evidence type="ECO:0000259" key="7">
    <source>
        <dbReference type="SMART" id="SM01001"/>
    </source>
</evidence>
<evidence type="ECO:0000313" key="9">
    <source>
        <dbReference type="Proteomes" id="UP000003806"/>
    </source>
</evidence>
<dbReference type="InterPro" id="IPR024694">
    <property type="entry name" value="PurE_prokaryotes"/>
</dbReference>
<dbReference type="Pfam" id="PF00731">
    <property type="entry name" value="AIRC"/>
    <property type="match status" value="1"/>
</dbReference>
<evidence type="ECO:0000256" key="4">
    <source>
        <dbReference type="PIRNR" id="PIRNR001338"/>
    </source>
</evidence>
<dbReference type="EC" id="5.4.99.18" evidence="3 4"/>
<comment type="similarity">
    <text evidence="3">Belongs to the AIR carboxylase family. Class I subfamily.</text>
</comment>
<dbReference type="NCBIfam" id="TIGR01162">
    <property type="entry name" value="purE"/>
    <property type="match status" value="1"/>
</dbReference>
<sequence>MTPQVGIVLGSASDEPLAQKAASVLKDFGVEFEVTVASAHRTPVDAQRYAQNAARRGLKALIAVAGLSAALPGVLASHTLLPVLGVPASGGALTGLDALYAIAQMPSGVPVGCLGIDGASNAALLAVRIVALSDRDVAARLVEYRDKNAQKTRDSRAKLSGLPLAPDDAFQE</sequence>
<comment type="function">
    <text evidence="3 4">Catalyzes the conversion of N5-carboxyaminoimidazole ribonucleotide (N5-CAIR) to 4-carboxy-5-aminoimidazole ribonucleotide (CAIR).</text>
</comment>
<keyword evidence="2 3" id="KW-0413">Isomerase</keyword>
<feature type="binding site" evidence="3 5">
    <location>
        <position position="14"/>
    </location>
    <ligand>
        <name>substrate</name>
    </ligand>
</feature>
<dbReference type="PANTHER" id="PTHR23046">
    <property type="entry name" value="PHOSPHORIBOSYLAMINOIMIDAZOLE CARBOXYLASE CATALYTIC SUBUNIT"/>
    <property type="match status" value="1"/>
</dbReference>
<keyword evidence="9" id="KW-1185">Reference proteome</keyword>
<dbReference type="EMBL" id="CM001376">
    <property type="protein sequence ID" value="EHM13674.1"/>
    <property type="molecule type" value="Genomic_DNA"/>
</dbReference>
<feature type="binding site" evidence="3 5">
    <location>
        <position position="11"/>
    </location>
    <ligand>
        <name>substrate</name>
    </ligand>
</feature>
<dbReference type="InterPro" id="IPR000031">
    <property type="entry name" value="PurE_dom"/>
</dbReference>
<dbReference type="HOGENOM" id="CLU_094982_2_0_0"/>
<dbReference type="HAMAP" id="MF_01929">
    <property type="entry name" value="PurE_classI"/>
    <property type="match status" value="1"/>
</dbReference>
<dbReference type="SUPFAM" id="SSF52255">
    <property type="entry name" value="N5-CAIR mutase (phosphoribosylaminoimidazole carboxylase, PurE)"/>
    <property type="match status" value="1"/>
</dbReference>
<dbReference type="Proteomes" id="UP000003806">
    <property type="component" value="Chromosome"/>
</dbReference>
<proteinExistence type="inferred from homology"/>
<dbReference type="GO" id="GO:0034023">
    <property type="term" value="F:5-(carboxyamino)imidazole ribonucleotide mutase activity"/>
    <property type="evidence" value="ECO:0007669"/>
    <property type="project" value="UniProtKB-UniRule"/>
</dbReference>
<dbReference type="SMART" id="SM01001">
    <property type="entry name" value="AIRC"/>
    <property type="match status" value="1"/>
</dbReference>
<evidence type="ECO:0000256" key="5">
    <source>
        <dbReference type="PIRSR" id="PIRSR001338-1"/>
    </source>
</evidence>
<dbReference type="AlphaFoldDB" id="H0UMH1"/>
<dbReference type="UniPathway" id="UPA00074">
    <property type="reaction ID" value="UER00943"/>
</dbReference>
<dbReference type="GO" id="GO:0006189">
    <property type="term" value="P:'de novo' IMP biosynthetic process"/>
    <property type="evidence" value="ECO:0007669"/>
    <property type="project" value="UniProtKB-UniRule"/>
</dbReference>
<keyword evidence="1 3" id="KW-0658">Purine biosynthesis</keyword>
<evidence type="ECO:0000313" key="8">
    <source>
        <dbReference type="EMBL" id="EHM13674.1"/>
    </source>
</evidence>
<feature type="binding site" evidence="3 5">
    <location>
        <position position="41"/>
    </location>
    <ligand>
        <name>substrate</name>
    </ligand>
</feature>